<organism evidence="1 2">
    <name type="scientific">Leucogyrophana mollusca</name>
    <dbReference type="NCBI Taxonomy" id="85980"/>
    <lineage>
        <taxon>Eukaryota</taxon>
        <taxon>Fungi</taxon>
        <taxon>Dikarya</taxon>
        <taxon>Basidiomycota</taxon>
        <taxon>Agaricomycotina</taxon>
        <taxon>Agaricomycetes</taxon>
        <taxon>Agaricomycetidae</taxon>
        <taxon>Boletales</taxon>
        <taxon>Boletales incertae sedis</taxon>
        <taxon>Leucogyrophana</taxon>
    </lineage>
</organism>
<reference evidence="1" key="1">
    <citation type="journal article" date="2021" name="New Phytol.">
        <title>Evolutionary innovations through gain and loss of genes in the ectomycorrhizal Boletales.</title>
        <authorList>
            <person name="Wu G."/>
            <person name="Miyauchi S."/>
            <person name="Morin E."/>
            <person name="Kuo A."/>
            <person name="Drula E."/>
            <person name="Varga T."/>
            <person name="Kohler A."/>
            <person name="Feng B."/>
            <person name="Cao Y."/>
            <person name="Lipzen A."/>
            <person name="Daum C."/>
            <person name="Hundley H."/>
            <person name="Pangilinan J."/>
            <person name="Johnson J."/>
            <person name="Barry K."/>
            <person name="LaButti K."/>
            <person name="Ng V."/>
            <person name="Ahrendt S."/>
            <person name="Min B."/>
            <person name="Choi I.G."/>
            <person name="Park H."/>
            <person name="Plett J.M."/>
            <person name="Magnuson J."/>
            <person name="Spatafora J.W."/>
            <person name="Nagy L.G."/>
            <person name="Henrissat B."/>
            <person name="Grigoriev I.V."/>
            <person name="Yang Z.L."/>
            <person name="Xu J."/>
            <person name="Martin F.M."/>
        </authorList>
    </citation>
    <scope>NUCLEOTIDE SEQUENCE</scope>
    <source>
        <strain evidence="1">KUC20120723A-06</strain>
    </source>
</reference>
<protein>
    <submittedName>
        <fullName evidence="1">Uncharacterized protein</fullName>
    </submittedName>
</protein>
<dbReference type="Proteomes" id="UP000790709">
    <property type="component" value="Unassembled WGS sequence"/>
</dbReference>
<evidence type="ECO:0000313" key="1">
    <source>
        <dbReference type="EMBL" id="KAH7924366.1"/>
    </source>
</evidence>
<sequence>MDDTEALDWGNEEEERGMDYDERRESAAEDAEDAVSLGGDEEDEFLTYQSRLQQGANQGGQTPPRPAHHAEKLDTAEQEPVARGRRSERQRSSTPHKSRWDSQSASEQSPMLKRAQSFGKLTHALPPKPVVSSVPFVHPSHPSIIEATAMATRLDHEKRGNGVITKSHSHEGADALPPDWEMKHPKSGRGVYYYNSRTQVSTWTRPANTTPSLSVREKDKDRPQPIELHAPEERRDKVLSTKSAEPVISSRSGRTDTDKDLSYDDRHYRPGESGSRDERPTPQVHVRQVDSYQPPRSPSPPPRHREDDRSQLNRRPPSPVGSFGDRDRARSSRRDNPRASSPISLADRYWVPSQEPAPADRPIVPRERERKRDTEEPLPSAERERRNLPRDADRSSTLSTLSASSHPPTYRPWRFCSSQGGGRSVSQASREALGVELRCTISCSSLFDFFLESTHGRSSWLHIFFPPFLNFIFVPIQIFVPHPLHFFFRTQISEHSYAR</sequence>
<dbReference type="EMBL" id="MU266426">
    <property type="protein sequence ID" value="KAH7924366.1"/>
    <property type="molecule type" value="Genomic_DNA"/>
</dbReference>
<name>A0ACB8BEV9_9AGAM</name>
<comment type="caution">
    <text evidence="1">The sequence shown here is derived from an EMBL/GenBank/DDBJ whole genome shotgun (WGS) entry which is preliminary data.</text>
</comment>
<proteinExistence type="predicted"/>
<keyword evidence="2" id="KW-1185">Reference proteome</keyword>
<gene>
    <name evidence="1" type="ORF">BV22DRAFT_1035176</name>
</gene>
<evidence type="ECO:0000313" key="2">
    <source>
        <dbReference type="Proteomes" id="UP000790709"/>
    </source>
</evidence>
<accession>A0ACB8BEV9</accession>